<dbReference type="GO" id="GO:0005509">
    <property type="term" value="F:calcium ion binding"/>
    <property type="evidence" value="ECO:0007669"/>
    <property type="project" value="InterPro"/>
</dbReference>
<evidence type="ECO:0008006" key="7">
    <source>
        <dbReference type="Google" id="ProtNLM"/>
    </source>
</evidence>
<dbReference type="CDD" id="cd21216">
    <property type="entry name" value="CH_ACTN_rpt2"/>
    <property type="match status" value="1"/>
</dbReference>
<dbReference type="PROSITE" id="PS00020">
    <property type="entry name" value="ACTININ_2"/>
    <property type="match status" value="1"/>
</dbReference>
<organism evidence="6">
    <name type="scientific">Arcella intermedia</name>
    <dbReference type="NCBI Taxonomy" id="1963864"/>
    <lineage>
        <taxon>Eukaryota</taxon>
        <taxon>Amoebozoa</taxon>
        <taxon>Tubulinea</taxon>
        <taxon>Elardia</taxon>
        <taxon>Arcellinida</taxon>
        <taxon>Sphaerothecina</taxon>
        <taxon>Arcellidae</taxon>
        <taxon>Arcella</taxon>
    </lineage>
</organism>
<evidence type="ECO:0000256" key="2">
    <source>
        <dbReference type="ARBA" id="ARBA00022837"/>
    </source>
</evidence>
<proteinExistence type="predicted"/>
<dbReference type="InterPro" id="IPR001589">
    <property type="entry name" value="Actinin_actin-bd_CS"/>
</dbReference>
<dbReference type="PROSITE" id="PS00018">
    <property type="entry name" value="EF_HAND_1"/>
    <property type="match status" value="1"/>
</dbReference>
<feature type="domain" description="Calponin-homology (CH)" evidence="4">
    <location>
        <begin position="125"/>
        <end position="231"/>
    </location>
</feature>
<dbReference type="PROSITE" id="PS50021">
    <property type="entry name" value="CH"/>
    <property type="match status" value="2"/>
</dbReference>
<dbReference type="FunFam" id="1.10.418.10:FF:000001">
    <property type="entry name" value="Actinin alpha 1"/>
    <property type="match status" value="1"/>
</dbReference>
<name>A0A6B2KZV7_9EUKA</name>
<keyword evidence="3" id="KW-0009">Actin-binding</keyword>
<dbReference type="Gene3D" id="1.20.58.60">
    <property type="match status" value="2"/>
</dbReference>
<dbReference type="InterPro" id="IPR018247">
    <property type="entry name" value="EF_Hand_1_Ca_BS"/>
</dbReference>
<dbReference type="EMBL" id="GIBP01001283">
    <property type="protein sequence ID" value="NDV30252.1"/>
    <property type="molecule type" value="Transcribed_RNA"/>
</dbReference>
<dbReference type="InterPro" id="IPR011992">
    <property type="entry name" value="EF-hand-dom_pair"/>
</dbReference>
<dbReference type="Gene3D" id="1.10.418.10">
    <property type="entry name" value="Calponin-like domain"/>
    <property type="match status" value="2"/>
</dbReference>
<dbReference type="GO" id="GO:0003779">
    <property type="term" value="F:actin binding"/>
    <property type="evidence" value="ECO:0007669"/>
    <property type="project" value="UniProtKB-KW"/>
</dbReference>
<feature type="domain" description="Calponin-homology (CH)" evidence="4">
    <location>
        <begin position="12"/>
        <end position="116"/>
    </location>
</feature>
<reference evidence="6" key="1">
    <citation type="journal article" date="2020" name="J. Eukaryot. Microbiol.">
        <title>De novo Sequencing, Assembly and Annotation of the Transcriptome for the Free-Living Testate Amoeba Arcella intermedia.</title>
        <authorList>
            <person name="Ribeiro G.M."/>
            <person name="Porfirio-Sousa A.L."/>
            <person name="Maurer-Alcala X.X."/>
            <person name="Katz L.A."/>
            <person name="Lahr D.J.G."/>
        </authorList>
    </citation>
    <scope>NUCLEOTIDE SEQUENCE</scope>
</reference>
<protein>
    <recommendedName>
        <fullName evidence="7">Alpha-actinin</fullName>
    </recommendedName>
</protein>
<evidence type="ECO:0000259" key="4">
    <source>
        <dbReference type="PROSITE" id="PS50021"/>
    </source>
</evidence>
<dbReference type="PANTHER" id="PTHR11915">
    <property type="entry name" value="SPECTRIN/FILAMIN RELATED CYTOSKELETAL PROTEIN"/>
    <property type="match status" value="1"/>
</dbReference>
<dbReference type="AlphaFoldDB" id="A0A6B2KZV7"/>
<dbReference type="Gene3D" id="1.10.238.10">
    <property type="entry name" value="EF-hand"/>
    <property type="match status" value="2"/>
</dbReference>
<feature type="domain" description="EF-hand" evidence="5">
    <location>
        <begin position="486"/>
        <end position="521"/>
    </location>
</feature>
<dbReference type="Pfam" id="PF00307">
    <property type="entry name" value="CH"/>
    <property type="match status" value="2"/>
</dbReference>
<dbReference type="SUPFAM" id="SSF46966">
    <property type="entry name" value="Spectrin repeat"/>
    <property type="match status" value="2"/>
</dbReference>
<dbReference type="PROSITE" id="PS00019">
    <property type="entry name" value="ACTININ_1"/>
    <property type="match status" value="1"/>
</dbReference>
<evidence type="ECO:0000256" key="3">
    <source>
        <dbReference type="ARBA" id="ARBA00023203"/>
    </source>
</evidence>
<dbReference type="SUPFAM" id="SSF47576">
    <property type="entry name" value="Calponin-homology domain, CH-domain"/>
    <property type="match status" value="1"/>
</dbReference>
<evidence type="ECO:0000256" key="1">
    <source>
        <dbReference type="ARBA" id="ARBA00022737"/>
    </source>
</evidence>
<keyword evidence="2" id="KW-0106">Calcium</keyword>
<keyword evidence="1" id="KW-0677">Repeat</keyword>
<dbReference type="SMART" id="SM00054">
    <property type="entry name" value="EFh"/>
    <property type="match status" value="1"/>
</dbReference>
<dbReference type="InterPro" id="IPR001715">
    <property type="entry name" value="CH_dom"/>
</dbReference>
<dbReference type="InterPro" id="IPR036872">
    <property type="entry name" value="CH_dom_sf"/>
</dbReference>
<dbReference type="PROSITE" id="PS50222">
    <property type="entry name" value="EF_HAND_2"/>
    <property type="match status" value="1"/>
</dbReference>
<evidence type="ECO:0000259" key="5">
    <source>
        <dbReference type="PROSITE" id="PS50222"/>
    </source>
</evidence>
<sequence length="622" mass="69153">MSQLAALAAWEKIQAKTFSKWINAQLKGGATVNDITLDLQDGQVLAKLLLALSGEGITKINTKPNMRIQKVENVGKCLKFITDHDVKLVGIGAEEIVDGNPKMTLGLIWTLILRFVIVGLSEEGLSAKQGLLLWCQKKCEPYKNTKIENFTTSWQDGLGLCALIHRHRPDLISYDQLTKDNALQNLNLAFDVAETHLNVPKILDAADIVDTPKPDERSIMTYIAQLYNVFSSMDQVEVAGRKVANFLNFISQIQSMSNDYEKRVRALHAQVDEKSSLFSNASDVDTYPEVKAAIVDFRNYRKTGRRQMVAEKDDLAALFTSIQTKLRIQKLPAYVPPQGLFPEDTESHLNNLSAVETARRRQLNANMTAIKTRLEKTFADLANALYDKIQAVKHDSLADFGSDLQAALDKQNHLLASLKGMSDEKNPVANAEALCEEANIESNNYTDHTTDDLEFEMSALEKLINRNIASLQGQIAAASGSGISAEQMKEYKETFTHFDVDGDQKLNRLEFKSCLTTLGLIGIDFEGGDAKFEHIFQDVSHGASDIVFDSFVEYMNRLAGASMDQNQIAQSFNTLAGGRPTLTVNDCTVAGLQKEEIEFITLNLPQSGNGYDYNAYLKQKFQ</sequence>
<dbReference type="SMART" id="SM00033">
    <property type="entry name" value="CH"/>
    <property type="match status" value="2"/>
</dbReference>
<dbReference type="SUPFAM" id="SSF47473">
    <property type="entry name" value="EF-hand"/>
    <property type="match status" value="1"/>
</dbReference>
<dbReference type="InterPro" id="IPR002048">
    <property type="entry name" value="EF_hand_dom"/>
</dbReference>
<evidence type="ECO:0000313" key="6">
    <source>
        <dbReference type="EMBL" id="NDV30252.1"/>
    </source>
</evidence>
<accession>A0A6B2KZV7</accession>